<dbReference type="EMBL" id="MU001635">
    <property type="protein sequence ID" value="KAF2483128.1"/>
    <property type="molecule type" value="Genomic_DNA"/>
</dbReference>
<dbReference type="PANTHER" id="PTHR38046">
    <property type="entry name" value="CRYPTIC LOCI REGULATOR 2"/>
    <property type="match status" value="1"/>
</dbReference>
<evidence type="ECO:0000313" key="4">
    <source>
        <dbReference type="EMBL" id="KAF2483128.1"/>
    </source>
</evidence>
<dbReference type="AlphaFoldDB" id="A0A6A6PSQ2"/>
<evidence type="ECO:0000256" key="1">
    <source>
        <dbReference type="SAM" id="MobiDB-lite"/>
    </source>
</evidence>
<organism evidence="4 5">
    <name type="scientific">Neohortaea acidophila</name>
    <dbReference type="NCBI Taxonomy" id="245834"/>
    <lineage>
        <taxon>Eukaryota</taxon>
        <taxon>Fungi</taxon>
        <taxon>Dikarya</taxon>
        <taxon>Ascomycota</taxon>
        <taxon>Pezizomycotina</taxon>
        <taxon>Dothideomycetes</taxon>
        <taxon>Dothideomycetidae</taxon>
        <taxon>Mycosphaerellales</taxon>
        <taxon>Teratosphaeriaceae</taxon>
        <taxon>Neohortaea</taxon>
    </lineage>
</organism>
<feature type="domain" description="Cryptic loci regulator 2 N-terminal" evidence="3">
    <location>
        <begin position="88"/>
        <end position="171"/>
    </location>
</feature>
<feature type="domain" description="Cryptic loci regulator 2 C-terminal" evidence="2">
    <location>
        <begin position="395"/>
        <end position="519"/>
    </location>
</feature>
<evidence type="ECO:0000313" key="5">
    <source>
        <dbReference type="Proteomes" id="UP000799767"/>
    </source>
</evidence>
<proteinExistence type="predicted"/>
<feature type="compositionally biased region" description="Low complexity" evidence="1">
    <location>
        <begin position="461"/>
        <end position="472"/>
    </location>
</feature>
<dbReference type="OrthoDB" id="2421327at2759"/>
<gene>
    <name evidence="4" type="ORF">BDY17DRAFT_237778</name>
</gene>
<feature type="region of interest" description="Disordered" evidence="1">
    <location>
        <begin position="172"/>
        <end position="196"/>
    </location>
</feature>
<sequence>MTRFYPLYCRRSDGKLEAGTKSKRKELNQPTDDQLDQKPDKNGVSDYYREVAPEETKHLDWRRKLGGMLARELDWKDKNAQAGNESGYILVAFPENYRLYEHVKKVVKDGKAEVKSKTHAAGGNERQDAYLYGHPEGRKKRYRSPGDFFPHLLWLCTDEKGQHDNCSCKICSPDDPDDAEPRPVGRPKSQHESGVKIESAVGVTRPASSQGSVMIKPDSAVPATTQRTLTQSTPITPTALQQPRTQDQQIDLQYNNFIYRSGELVWFSRGAAWGLGAILRRWVSPENERCYVVQPLSHPMSHPPSVVKTSQYELRPWLAWSVPRYTHDGLNNMPEPPRYENADWQGMKQGRYGPGDLEVDGSILAAKAVDSAYTLLEPIHTYQPEASVSETRYNRLYLGAEMFWLGDAVRLASGSGTDVLILHAIIARTHSATARPDSSRSSVFLVGDTYRIQSTQHSDRNAPSPASPQNNPHLPQRLTEDLKFRNDRSIPAKHIASYWKLSLTNHRIELDEVKGRWYEASLLLPILLQKGQFEDAARKGEIQEASLWMNARGDCLNSNRAASLPRIPRQNIRRSTRREAFGAAVPSGAEIRDGIEPP</sequence>
<name>A0A6A6PSQ2_9PEZI</name>
<feature type="region of interest" description="Disordered" evidence="1">
    <location>
        <begin position="455"/>
        <end position="475"/>
    </location>
</feature>
<feature type="compositionally biased region" description="Basic and acidic residues" evidence="1">
    <location>
        <begin position="35"/>
        <end position="44"/>
    </location>
</feature>
<dbReference type="GeneID" id="54471326"/>
<evidence type="ECO:0000259" key="2">
    <source>
        <dbReference type="Pfam" id="PF10383"/>
    </source>
</evidence>
<feature type="non-terminal residue" evidence="4">
    <location>
        <position position="598"/>
    </location>
</feature>
<dbReference type="GO" id="GO:0033553">
    <property type="term" value="C:rDNA heterochromatin"/>
    <property type="evidence" value="ECO:0007669"/>
    <property type="project" value="TreeGrafter"/>
</dbReference>
<dbReference type="PANTHER" id="PTHR38046:SF1">
    <property type="entry name" value="CRYPTIC LOCI REGULATOR 2"/>
    <property type="match status" value="1"/>
</dbReference>
<reference evidence="4" key="1">
    <citation type="journal article" date="2020" name="Stud. Mycol.">
        <title>101 Dothideomycetes genomes: a test case for predicting lifestyles and emergence of pathogens.</title>
        <authorList>
            <person name="Haridas S."/>
            <person name="Albert R."/>
            <person name="Binder M."/>
            <person name="Bloem J."/>
            <person name="Labutti K."/>
            <person name="Salamov A."/>
            <person name="Andreopoulos B."/>
            <person name="Baker S."/>
            <person name="Barry K."/>
            <person name="Bills G."/>
            <person name="Bluhm B."/>
            <person name="Cannon C."/>
            <person name="Castanera R."/>
            <person name="Culley D."/>
            <person name="Daum C."/>
            <person name="Ezra D."/>
            <person name="Gonzalez J."/>
            <person name="Henrissat B."/>
            <person name="Kuo A."/>
            <person name="Liang C."/>
            <person name="Lipzen A."/>
            <person name="Lutzoni F."/>
            <person name="Magnuson J."/>
            <person name="Mondo S."/>
            <person name="Nolan M."/>
            <person name="Ohm R."/>
            <person name="Pangilinan J."/>
            <person name="Park H.-J."/>
            <person name="Ramirez L."/>
            <person name="Alfaro M."/>
            <person name="Sun H."/>
            <person name="Tritt A."/>
            <person name="Yoshinaga Y."/>
            <person name="Zwiers L.-H."/>
            <person name="Turgeon B."/>
            <person name="Goodwin S."/>
            <person name="Spatafora J."/>
            <person name="Crous P."/>
            <person name="Grigoriev I."/>
        </authorList>
    </citation>
    <scope>NUCLEOTIDE SEQUENCE</scope>
    <source>
        <strain evidence="4">CBS 113389</strain>
    </source>
</reference>
<evidence type="ECO:0000259" key="3">
    <source>
        <dbReference type="Pfam" id="PF16761"/>
    </source>
</evidence>
<dbReference type="GO" id="GO:0070824">
    <property type="term" value="C:SHREC complex"/>
    <property type="evidence" value="ECO:0007669"/>
    <property type="project" value="InterPro"/>
</dbReference>
<dbReference type="InterPro" id="IPR038986">
    <property type="entry name" value="Clr2"/>
</dbReference>
<dbReference type="RefSeq" id="XP_033589698.1">
    <property type="nucleotide sequence ID" value="XM_033730324.1"/>
</dbReference>
<dbReference type="GO" id="GO:0030466">
    <property type="term" value="P:silent mating-type cassette heterochromatin formation"/>
    <property type="evidence" value="ECO:0007669"/>
    <property type="project" value="TreeGrafter"/>
</dbReference>
<dbReference type="Proteomes" id="UP000799767">
    <property type="component" value="Unassembled WGS sequence"/>
</dbReference>
<protein>
    <submittedName>
        <fullName evidence="4">Transcription-silencing protein Clr2-domain-containing protein</fullName>
    </submittedName>
</protein>
<feature type="region of interest" description="Disordered" evidence="1">
    <location>
        <begin position="16"/>
        <end position="44"/>
    </location>
</feature>
<dbReference type="InterPro" id="IPR031915">
    <property type="entry name" value="Clr2_N"/>
</dbReference>
<feature type="region of interest" description="Disordered" evidence="1">
    <location>
        <begin position="577"/>
        <end position="598"/>
    </location>
</feature>
<dbReference type="Pfam" id="PF10383">
    <property type="entry name" value="Clr2"/>
    <property type="match status" value="1"/>
</dbReference>
<keyword evidence="5" id="KW-1185">Reference proteome</keyword>
<accession>A0A6A6PSQ2</accession>
<dbReference type="InterPro" id="IPR018839">
    <property type="entry name" value="Tscrpt-silencing_Clr2_C"/>
</dbReference>
<feature type="compositionally biased region" description="Basic and acidic residues" evidence="1">
    <location>
        <begin position="179"/>
        <end position="195"/>
    </location>
</feature>
<dbReference type="GO" id="GO:0031934">
    <property type="term" value="C:mating-type region heterochromatin"/>
    <property type="evidence" value="ECO:0007669"/>
    <property type="project" value="TreeGrafter"/>
</dbReference>
<dbReference type="Pfam" id="PF16761">
    <property type="entry name" value="Clr2_transil"/>
    <property type="match status" value="1"/>
</dbReference>